<dbReference type="Pfam" id="PF00790">
    <property type="entry name" value="VHS"/>
    <property type="match status" value="1"/>
</dbReference>
<dbReference type="OrthoDB" id="2018246at2759"/>
<comment type="subcellular location">
    <subcellularLocation>
        <location evidence="1">Membrane</location>
        <topology evidence="1">Peripheral membrane protein</topology>
    </subcellularLocation>
</comment>
<dbReference type="GO" id="GO:0035091">
    <property type="term" value="F:phosphatidylinositol binding"/>
    <property type="evidence" value="ECO:0007669"/>
    <property type="project" value="InterPro"/>
</dbReference>
<dbReference type="AlphaFoldDB" id="A0A9D4URC3"/>
<sequence>MSDAFMDKLNSVGERIKVGGAGLSRKMSAGVSSMSGRMKELFQVPSPMDRQIEEATSETMEGPDWEKNMLICDMVNHDPSCGVDVVRSLKKRLALNTRSPHVQILTLSLLETCVKNCEKMFSEVASERVLDEIVKAVDDPLTATHVRQKILTLVEAWGEATDELRYLPVFEETYKAADSNELFRLHAIVVIIVESLKSRGIRFPGRDAESLAPIFTPPRAIPPEFMISETTETGALPNYSDFTPEQPKEILDVARNAVELLSTVLTSSPQQEVLKDELTSTLVEQCRQSQTKVQRFIERGADDEQLLFEALNVNDELQQVLNKFEEMSTSTVVRSNQPSEPALIPVGVVDEEEPVGGAENGLIRKSSAKPSAFRGMQGDEAAMADLDNMIFGQTGSSQENSQGAKKKKTDDLIVF</sequence>
<dbReference type="SUPFAM" id="SSF89009">
    <property type="entry name" value="GAT-like domain"/>
    <property type="match status" value="1"/>
</dbReference>
<name>A0A9D4URC3_ADICA</name>
<dbReference type="PROSITE" id="PS50909">
    <property type="entry name" value="GAT"/>
    <property type="match status" value="1"/>
</dbReference>
<dbReference type="PANTHER" id="PTHR46646">
    <property type="entry name" value="TOM1-LIKE PROTEIN 1"/>
    <property type="match status" value="1"/>
</dbReference>
<evidence type="ECO:0000256" key="5">
    <source>
        <dbReference type="ARBA" id="ARBA00023136"/>
    </source>
</evidence>
<dbReference type="CDD" id="cd03561">
    <property type="entry name" value="VHS"/>
    <property type="match status" value="1"/>
</dbReference>
<evidence type="ECO:0000256" key="6">
    <source>
        <dbReference type="SAM" id="MobiDB-lite"/>
    </source>
</evidence>
<evidence type="ECO:0008006" key="11">
    <source>
        <dbReference type="Google" id="ProtNLM"/>
    </source>
</evidence>
<dbReference type="CDD" id="cd14231">
    <property type="entry name" value="GAT_GGA-like_plant"/>
    <property type="match status" value="1"/>
</dbReference>
<keyword evidence="3" id="KW-0813">Transport</keyword>
<dbReference type="Gene3D" id="1.25.40.90">
    <property type="match status" value="1"/>
</dbReference>
<evidence type="ECO:0000259" key="7">
    <source>
        <dbReference type="PROSITE" id="PS50179"/>
    </source>
</evidence>
<feature type="domain" description="VHS" evidence="7">
    <location>
        <begin position="55"/>
        <end position="204"/>
    </location>
</feature>
<accession>A0A9D4URC3</accession>
<keyword evidence="10" id="KW-1185">Reference proteome</keyword>
<dbReference type="EMBL" id="JABFUD020000012">
    <property type="protein sequence ID" value="KAI5072561.1"/>
    <property type="molecule type" value="Genomic_DNA"/>
</dbReference>
<dbReference type="InterPro" id="IPR044836">
    <property type="entry name" value="TOL_plant"/>
</dbReference>
<dbReference type="GO" id="GO:0043328">
    <property type="term" value="P:protein transport to vacuole involved in ubiquitin-dependent protein catabolic process via the multivesicular body sorting pathway"/>
    <property type="evidence" value="ECO:0007669"/>
    <property type="project" value="InterPro"/>
</dbReference>
<dbReference type="Proteomes" id="UP000886520">
    <property type="component" value="Chromosome 12"/>
</dbReference>
<protein>
    <recommendedName>
        <fullName evidence="11">TOM1-like protein 2</fullName>
    </recommendedName>
</protein>
<feature type="region of interest" description="Disordered" evidence="6">
    <location>
        <begin position="384"/>
        <end position="415"/>
    </location>
</feature>
<evidence type="ECO:0000256" key="4">
    <source>
        <dbReference type="ARBA" id="ARBA00022927"/>
    </source>
</evidence>
<dbReference type="InterPro" id="IPR002014">
    <property type="entry name" value="VHS_dom"/>
</dbReference>
<evidence type="ECO:0000313" key="9">
    <source>
        <dbReference type="EMBL" id="KAI5072561.1"/>
    </source>
</evidence>
<proteinExistence type="inferred from homology"/>
<evidence type="ECO:0000259" key="8">
    <source>
        <dbReference type="PROSITE" id="PS50909"/>
    </source>
</evidence>
<dbReference type="GO" id="GO:0005737">
    <property type="term" value="C:cytoplasm"/>
    <property type="evidence" value="ECO:0007669"/>
    <property type="project" value="UniProtKB-ARBA"/>
</dbReference>
<dbReference type="SMART" id="SM00288">
    <property type="entry name" value="VHS"/>
    <property type="match status" value="1"/>
</dbReference>
<dbReference type="GO" id="GO:0043130">
    <property type="term" value="F:ubiquitin binding"/>
    <property type="evidence" value="ECO:0007669"/>
    <property type="project" value="InterPro"/>
</dbReference>
<dbReference type="PROSITE" id="PS50179">
    <property type="entry name" value="VHS"/>
    <property type="match status" value="1"/>
</dbReference>
<feature type="domain" description="GAT" evidence="8">
    <location>
        <begin position="242"/>
        <end position="329"/>
    </location>
</feature>
<reference evidence="9" key="1">
    <citation type="submission" date="2021-01" db="EMBL/GenBank/DDBJ databases">
        <title>Adiantum capillus-veneris genome.</title>
        <authorList>
            <person name="Fang Y."/>
            <person name="Liao Q."/>
        </authorList>
    </citation>
    <scope>NUCLEOTIDE SEQUENCE</scope>
    <source>
        <strain evidence="9">H3</strain>
        <tissue evidence="9">Leaf</tissue>
    </source>
</reference>
<dbReference type="InterPro" id="IPR008942">
    <property type="entry name" value="ENTH_VHS"/>
</dbReference>
<comment type="caution">
    <text evidence="9">The sequence shown here is derived from an EMBL/GenBank/DDBJ whole genome shotgun (WGS) entry which is preliminary data.</text>
</comment>
<dbReference type="SUPFAM" id="SSF48464">
    <property type="entry name" value="ENTH/VHS domain"/>
    <property type="match status" value="1"/>
</dbReference>
<evidence type="ECO:0000256" key="2">
    <source>
        <dbReference type="ARBA" id="ARBA00007708"/>
    </source>
</evidence>
<evidence type="ECO:0000256" key="1">
    <source>
        <dbReference type="ARBA" id="ARBA00004170"/>
    </source>
</evidence>
<keyword evidence="5" id="KW-0472">Membrane</keyword>
<comment type="similarity">
    <text evidence="2">Belongs to the TOM1 family.</text>
</comment>
<evidence type="ECO:0000256" key="3">
    <source>
        <dbReference type="ARBA" id="ARBA00022448"/>
    </source>
</evidence>
<dbReference type="InterPro" id="IPR004152">
    <property type="entry name" value="GAT_dom"/>
</dbReference>
<keyword evidence="4" id="KW-0653">Protein transport</keyword>
<dbReference type="GO" id="GO:0016020">
    <property type="term" value="C:membrane"/>
    <property type="evidence" value="ECO:0007669"/>
    <property type="project" value="UniProtKB-SubCell"/>
</dbReference>
<dbReference type="Gene3D" id="1.20.58.160">
    <property type="match status" value="1"/>
</dbReference>
<evidence type="ECO:0000313" key="10">
    <source>
        <dbReference type="Proteomes" id="UP000886520"/>
    </source>
</evidence>
<dbReference type="PANTHER" id="PTHR46646:SF1">
    <property type="entry name" value="TOM1-LIKE PROTEIN 1"/>
    <property type="match status" value="1"/>
</dbReference>
<dbReference type="InterPro" id="IPR038425">
    <property type="entry name" value="GAT_sf"/>
</dbReference>
<gene>
    <name evidence="9" type="ORF">GOP47_0012667</name>
</gene>
<organism evidence="9 10">
    <name type="scientific">Adiantum capillus-veneris</name>
    <name type="common">Maidenhair fern</name>
    <dbReference type="NCBI Taxonomy" id="13818"/>
    <lineage>
        <taxon>Eukaryota</taxon>
        <taxon>Viridiplantae</taxon>
        <taxon>Streptophyta</taxon>
        <taxon>Embryophyta</taxon>
        <taxon>Tracheophyta</taxon>
        <taxon>Polypodiopsida</taxon>
        <taxon>Polypodiidae</taxon>
        <taxon>Polypodiales</taxon>
        <taxon>Pteridineae</taxon>
        <taxon>Pteridaceae</taxon>
        <taxon>Vittarioideae</taxon>
        <taxon>Adiantum</taxon>
    </lineage>
</organism>
<feature type="compositionally biased region" description="Polar residues" evidence="6">
    <location>
        <begin position="391"/>
        <end position="403"/>
    </location>
</feature>
<dbReference type="Pfam" id="PF03127">
    <property type="entry name" value="GAT"/>
    <property type="match status" value="1"/>
</dbReference>